<dbReference type="RefSeq" id="WP_147100395.1">
    <property type="nucleotide sequence ID" value="NZ_VOOS01000003.1"/>
</dbReference>
<evidence type="ECO:0008006" key="3">
    <source>
        <dbReference type="Google" id="ProtNLM"/>
    </source>
</evidence>
<dbReference type="Proteomes" id="UP000321721">
    <property type="component" value="Unassembled WGS sequence"/>
</dbReference>
<dbReference type="OrthoDB" id="869432at2"/>
<comment type="caution">
    <text evidence="1">The sequence shown here is derived from an EMBL/GenBank/DDBJ whole genome shotgun (WGS) entry which is preliminary data.</text>
</comment>
<accession>A0A5C6RT01</accession>
<dbReference type="AlphaFoldDB" id="A0A5C6RT01"/>
<organism evidence="1 2">
    <name type="scientific">Vicingus serpentipes</name>
    <dbReference type="NCBI Taxonomy" id="1926625"/>
    <lineage>
        <taxon>Bacteria</taxon>
        <taxon>Pseudomonadati</taxon>
        <taxon>Bacteroidota</taxon>
        <taxon>Flavobacteriia</taxon>
        <taxon>Flavobacteriales</taxon>
        <taxon>Vicingaceae</taxon>
        <taxon>Vicingus</taxon>
    </lineage>
</organism>
<protein>
    <recommendedName>
        <fullName evidence="3">DUF1574 domain-containing protein</fullName>
    </recommendedName>
</protein>
<evidence type="ECO:0000313" key="1">
    <source>
        <dbReference type="EMBL" id="TXB65398.1"/>
    </source>
</evidence>
<keyword evidence="2" id="KW-1185">Reference proteome</keyword>
<evidence type="ECO:0000313" key="2">
    <source>
        <dbReference type="Proteomes" id="UP000321721"/>
    </source>
</evidence>
<reference evidence="1 2" key="1">
    <citation type="submission" date="2019-08" db="EMBL/GenBank/DDBJ databases">
        <title>Genome of Vicingus serpentipes NCIMB 15042.</title>
        <authorList>
            <person name="Bowman J.P."/>
        </authorList>
    </citation>
    <scope>NUCLEOTIDE SEQUENCE [LARGE SCALE GENOMIC DNA]</scope>
    <source>
        <strain evidence="1 2">NCIMB 15042</strain>
    </source>
</reference>
<proteinExistence type="predicted"/>
<sequence length="308" mass="35567">MRKHQLYKVLFFLLIIVLIDRSLGLMVSKLALKYKFDRRIELLINNQIDKDILVLGSSKALNGIDPQIIENKTGKSCYNLSYSGSNIEFHETILDLIILSKNHPSTLIYCIDDPGSLIKFDGIVVYRKEELYPFVYNNEINNIVSQKLDKSILASKISSVYHQNVNLVTAIKYLLRGKEVPDYEINNVDNYGANIMIGHQAKHENMKFVNRKFVYDTKYENDEYRNAFTRILAKCKGNNINVKLIITPSFVSSTIGFRDRISELSKDTLLVYDYSNQFTNNELFYNYEHLNKNGATKFTSLIADELNL</sequence>
<name>A0A5C6RT01_9FLAO</name>
<gene>
    <name evidence="1" type="ORF">FRY74_08220</name>
</gene>
<dbReference type="EMBL" id="VOOS01000003">
    <property type="protein sequence ID" value="TXB65398.1"/>
    <property type="molecule type" value="Genomic_DNA"/>
</dbReference>